<dbReference type="Proteomes" id="UP000256919">
    <property type="component" value="Unassembled WGS sequence"/>
</dbReference>
<organism evidence="2 3">
    <name type="scientific">Winogradskyella pacifica</name>
    <dbReference type="NCBI Taxonomy" id="664642"/>
    <lineage>
        <taxon>Bacteria</taxon>
        <taxon>Pseudomonadati</taxon>
        <taxon>Bacteroidota</taxon>
        <taxon>Flavobacteriia</taxon>
        <taxon>Flavobacteriales</taxon>
        <taxon>Flavobacteriaceae</taxon>
        <taxon>Winogradskyella</taxon>
    </lineage>
</organism>
<sequence>MFFKHAVSLMLVYITPQSPLLPKQLKAYAAFPLFFILVFFGILSAFGIQSLWFKRYNVKYVYATFGLLFLFYIFQWQIYQCMMRFNPYS</sequence>
<keyword evidence="3" id="KW-1185">Reference proteome</keyword>
<name>A0A3D9MZ20_9FLAO</name>
<evidence type="ECO:0000313" key="3">
    <source>
        <dbReference type="Proteomes" id="UP000256919"/>
    </source>
</evidence>
<gene>
    <name evidence="2" type="ORF">DFQ09_104149</name>
</gene>
<accession>A0A3D9MZ20</accession>
<comment type="caution">
    <text evidence="2">The sequence shown here is derived from an EMBL/GenBank/DDBJ whole genome shotgun (WGS) entry which is preliminary data.</text>
</comment>
<feature type="transmembrane region" description="Helical" evidence="1">
    <location>
        <begin position="60"/>
        <end position="79"/>
    </location>
</feature>
<dbReference type="EMBL" id="QREI01000004">
    <property type="protein sequence ID" value="REE24378.1"/>
    <property type="molecule type" value="Genomic_DNA"/>
</dbReference>
<protein>
    <submittedName>
        <fullName evidence="2">Uncharacterized protein</fullName>
    </submittedName>
</protein>
<keyword evidence="1" id="KW-0472">Membrane</keyword>
<evidence type="ECO:0000313" key="2">
    <source>
        <dbReference type="EMBL" id="REE24378.1"/>
    </source>
</evidence>
<dbReference type="AlphaFoldDB" id="A0A3D9MZ20"/>
<feature type="transmembrane region" description="Helical" evidence="1">
    <location>
        <begin position="27"/>
        <end position="48"/>
    </location>
</feature>
<proteinExistence type="predicted"/>
<evidence type="ECO:0000256" key="1">
    <source>
        <dbReference type="SAM" id="Phobius"/>
    </source>
</evidence>
<keyword evidence="1" id="KW-1133">Transmembrane helix</keyword>
<reference evidence="2 3" key="1">
    <citation type="submission" date="2018-07" db="EMBL/GenBank/DDBJ databases">
        <title>Genomic Encyclopedia of Type Strains, Phase III (KMG-III): the genomes of soil and plant-associated and newly described type strains.</title>
        <authorList>
            <person name="Whitman W."/>
        </authorList>
    </citation>
    <scope>NUCLEOTIDE SEQUENCE [LARGE SCALE GENOMIC DNA]</scope>
    <source>
        <strain evidence="2 3">CECT 7948</strain>
    </source>
</reference>
<keyword evidence="1" id="KW-0812">Transmembrane</keyword>